<organism evidence="3 4">
    <name type="scientific">Pseudonocardia oceani</name>
    <dbReference type="NCBI Taxonomy" id="2792013"/>
    <lineage>
        <taxon>Bacteria</taxon>
        <taxon>Bacillati</taxon>
        <taxon>Actinomycetota</taxon>
        <taxon>Actinomycetes</taxon>
        <taxon>Pseudonocardiales</taxon>
        <taxon>Pseudonocardiaceae</taxon>
        <taxon>Pseudonocardia</taxon>
    </lineage>
</organism>
<feature type="transmembrane region" description="Helical" evidence="1">
    <location>
        <begin position="186"/>
        <end position="206"/>
    </location>
</feature>
<keyword evidence="1" id="KW-1133">Transmembrane helix</keyword>
<keyword evidence="4" id="KW-1185">Reference proteome</keyword>
<feature type="domain" description="7 transmembrane helices usually fused to an inactive transglutaminase" evidence="2">
    <location>
        <begin position="184"/>
        <end position="368"/>
    </location>
</feature>
<evidence type="ECO:0000313" key="4">
    <source>
        <dbReference type="Proteomes" id="UP000694300"/>
    </source>
</evidence>
<feature type="transmembrane region" description="Helical" evidence="1">
    <location>
        <begin position="226"/>
        <end position="248"/>
    </location>
</feature>
<evidence type="ECO:0000259" key="2">
    <source>
        <dbReference type="Pfam" id="PF14402"/>
    </source>
</evidence>
<sequence length="381" mass="38409">MLMSTPLPHCSRPLPAAVSTLLAVAALAATVLITLLLPGGPDAAGHRAEVGEEELVRVTGPDGSVAVVLAQISTGVAGSSIDTDLADELGLPRTDADRVTVTSAYGVQIRDRVPATVQLAGQPQSTRLVAVDVMPGEPALTIGRSELGGLLVRPGMRLLSEPGPARGAPALGSLLTSSTALDAVQVLALIPVAALLVVLLRTVVGLRTLGTFSPVLLSLGYTQSGLVVGLGLTAVLLVAGLVAVPVLAATRMPRIARLAVLVGIVSVVLVGVTHLAGPGVGPGWSTALPVVVTAVVVERLWEAGELDGWGSAGTEALRTLAVAVAVTLLLFVPAVGDVASEHPLAVAAAAVLAAALTGTYRGARLLDRWTRESPPALGRVS</sequence>
<feature type="transmembrane region" description="Helical" evidence="1">
    <location>
        <begin position="316"/>
        <end position="336"/>
    </location>
</feature>
<dbReference type="EMBL" id="JADQDF010000001">
    <property type="protein sequence ID" value="MBW0127055.1"/>
    <property type="molecule type" value="Genomic_DNA"/>
</dbReference>
<comment type="caution">
    <text evidence="3">The sequence shown here is derived from an EMBL/GenBank/DDBJ whole genome shotgun (WGS) entry which is preliminary data.</text>
</comment>
<protein>
    <recommendedName>
        <fullName evidence="2">7 transmembrane helices usually fused to an inactive transglutaminase domain-containing protein</fullName>
    </recommendedName>
</protein>
<accession>A0ABS6U494</accession>
<keyword evidence="1" id="KW-0812">Transmembrane</keyword>
<dbReference type="Pfam" id="PF14402">
    <property type="entry name" value="7TM_transglut"/>
    <property type="match status" value="1"/>
</dbReference>
<gene>
    <name evidence="3" type="ORF">I4I82_05095</name>
</gene>
<evidence type="ECO:0000313" key="3">
    <source>
        <dbReference type="EMBL" id="MBW0127055.1"/>
    </source>
</evidence>
<feature type="transmembrane region" description="Helical" evidence="1">
    <location>
        <begin position="255"/>
        <end position="277"/>
    </location>
</feature>
<feature type="transmembrane region" description="Helical" evidence="1">
    <location>
        <begin position="16"/>
        <end position="37"/>
    </location>
</feature>
<feature type="transmembrane region" description="Helical" evidence="1">
    <location>
        <begin position="342"/>
        <end position="363"/>
    </location>
</feature>
<dbReference type="Proteomes" id="UP000694300">
    <property type="component" value="Unassembled WGS sequence"/>
</dbReference>
<keyword evidence="1" id="KW-0472">Membrane</keyword>
<name>A0ABS6U494_9PSEU</name>
<proteinExistence type="predicted"/>
<evidence type="ECO:0000256" key="1">
    <source>
        <dbReference type="SAM" id="Phobius"/>
    </source>
</evidence>
<dbReference type="InterPro" id="IPR025840">
    <property type="entry name" value="7TM_transglut"/>
</dbReference>
<reference evidence="3 4" key="1">
    <citation type="submission" date="2020-11" db="EMBL/GenBank/DDBJ databases">
        <title>Pseudonocardia abyssalis sp. nov. and Pseudonocardia oceani sp. nov., description and phylogenomic analysis of two novel actinomycetes isolated from the deep Southern Ocean.</title>
        <authorList>
            <person name="Parra J."/>
        </authorList>
    </citation>
    <scope>NUCLEOTIDE SEQUENCE [LARGE SCALE GENOMIC DNA]</scope>
    <source>
        <strain evidence="4">KRD185</strain>
    </source>
</reference>